<proteinExistence type="predicted"/>
<organism evidence="2 3">
    <name type="scientific">Punica granatum</name>
    <name type="common">Pomegranate</name>
    <dbReference type="NCBI Taxonomy" id="22663"/>
    <lineage>
        <taxon>Eukaryota</taxon>
        <taxon>Viridiplantae</taxon>
        <taxon>Streptophyta</taxon>
        <taxon>Embryophyta</taxon>
        <taxon>Tracheophyta</taxon>
        <taxon>Spermatophyta</taxon>
        <taxon>Magnoliopsida</taxon>
        <taxon>eudicotyledons</taxon>
        <taxon>Gunneridae</taxon>
        <taxon>Pentapetalae</taxon>
        <taxon>rosids</taxon>
        <taxon>malvids</taxon>
        <taxon>Myrtales</taxon>
        <taxon>Lythraceae</taxon>
        <taxon>Punica</taxon>
    </lineage>
</organism>
<accession>A0A2I0KR44</accession>
<protein>
    <submittedName>
        <fullName evidence="2">Uncharacterized protein</fullName>
    </submittedName>
</protein>
<feature type="compositionally biased region" description="Basic and acidic residues" evidence="1">
    <location>
        <begin position="51"/>
        <end position="61"/>
    </location>
</feature>
<sequence length="186" mass="20909">MDVDGDVSMSRRRNRGRMVGISGGFSGKEHKGAVERSRASCMAPFLYRRNKKEEERKDGSGQKRCVLKSSRGRGRRRGEDREVDKSGGLQARAEEKRKRKEKEKLQDFSQDEVTGFELTVADSRIERLGHSLLVYGPECGLSSGPALRAFGSRGLGVSTFPWGRVTDTRERRSRHLSFYDPKVEGG</sequence>
<gene>
    <name evidence="2" type="ORF">CRG98_008672</name>
</gene>
<feature type="compositionally biased region" description="Basic and acidic residues" evidence="1">
    <location>
        <begin position="92"/>
        <end position="106"/>
    </location>
</feature>
<feature type="compositionally biased region" description="Basic and acidic residues" evidence="1">
    <location>
        <begin position="27"/>
        <end position="38"/>
    </location>
</feature>
<comment type="caution">
    <text evidence="2">The sequence shown here is derived from an EMBL/GenBank/DDBJ whole genome shotgun (WGS) entry which is preliminary data.</text>
</comment>
<evidence type="ECO:0000313" key="3">
    <source>
        <dbReference type="Proteomes" id="UP000233551"/>
    </source>
</evidence>
<evidence type="ECO:0000256" key="1">
    <source>
        <dbReference type="SAM" id="MobiDB-lite"/>
    </source>
</evidence>
<dbReference type="AlphaFoldDB" id="A0A2I0KR44"/>
<evidence type="ECO:0000313" key="2">
    <source>
        <dbReference type="EMBL" id="PKI70939.1"/>
    </source>
</evidence>
<keyword evidence="3" id="KW-1185">Reference proteome</keyword>
<name>A0A2I0KR44_PUNGR</name>
<reference evidence="2 3" key="1">
    <citation type="submission" date="2017-11" db="EMBL/GenBank/DDBJ databases">
        <title>De-novo sequencing of pomegranate (Punica granatum L.) genome.</title>
        <authorList>
            <person name="Akparov Z."/>
            <person name="Amiraslanov A."/>
            <person name="Hajiyeva S."/>
            <person name="Abbasov M."/>
            <person name="Kaur K."/>
            <person name="Hamwieh A."/>
            <person name="Solovyev V."/>
            <person name="Salamov A."/>
            <person name="Braich B."/>
            <person name="Kosarev P."/>
            <person name="Mahmoud A."/>
            <person name="Hajiyev E."/>
            <person name="Babayeva S."/>
            <person name="Izzatullayeva V."/>
            <person name="Mammadov A."/>
            <person name="Mammadov A."/>
            <person name="Sharifova S."/>
            <person name="Ojaghi J."/>
            <person name="Eynullazada K."/>
            <person name="Bayramov B."/>
            <person name="Abdulazimova A."/>
            <person name="Shahmuradov I."/>
        </authorList>
    </citation>
    <scope>NUCLEOTIDE SEQUENCE [LARGE SCALE GENOMIC DNA]</scope>
    <source>
        <strain evidence="3">cv. AG2017</strain>
        <tissue evidence="2">Leaf</tissue>
    </source>
</reference>
<dbReference type="EMBL" id="PGOL01000414">
    <property type="protein sequence ID" value="PKI70939.1"/>
    <property type="molecule type" value="Genomic_DNA"/>
</dbReference>
<dbReference type="Proteomes" id="UP000233551">
    <property type="component" value="Unassembled WGS sequence"/>
</dbReference>
<feature type="region of interest" description="Disordered" evidence="1">
    <location>
        <begin position="1"/>
        <end position="108"/>
    </location>
</feature>